<sequence>MIFAPFMQPKHQRSNKKKKKKRLEGIKKGHCLGSVPKWDQIQM</sequence>
<feature type="region of interest" description="Disordered" evidence="1">
    <location>
        <begin position="1"/>
        <end position="24"/>
    </location>
</feature>
<evidence type="ECO:0000256" key="1">
    <source>
        <dbReference type="SAM" id="MobiDB-lite"/>
    </source>
</evidence>
<dbReference type="AlphaFoldDB" id="A0A2P2JWA3"/>
<reference evidence="2" key="1">
    <citation type="submission" date="2018-02" db="EMBL/GenBank/DDBJ databases">
        <title>Rhizophora mucronata_Transcriptome.</title>
        <authorList>
            <person name="Meera S.P."/>
            <person name="Sreeshan A."/>
            <person name="Augustine A."/>
        </authorList>
    </citation>
    <scope>NUCLEOTIDE SEQUENCE</scope>
    <source>
        <tissue evidence="2">Leaf</tissue>
    </source>
</reference>
<feature type="compositionally biased region" description="Basic residues" evidence="1">
    <location>
        <begin position="10"/>
        <end position="22"/>
    </location>
</feature>
<organism evidence="2">
    <name type="scientific">Rhizophora mucronata</name>
    <name type="common">Asiatic mangrove</name>
    <dbReference type="NCBI Taxonomy" id="61149"/>
    <lineage>
        <taxon>Eukaryota</taxon>
        <taxon>Viridiplantae</taxon>
        <taxon>Streptophyta</taxon>
        <taxon>Embryophyta</taxon>
        <taxon>Tracheophyta</taxon>
        <taxon>Spermatophyta</taxon>
        <taxon>Magnoliopsida</taxon>
        <taxon>eudicotyledons</taxon>
        <taxon>Gunneridae</taxon>
        <taxon>Pentapetalae</taxon>
        <taxon>rosids</taxon>
        <taxon>fabids</taxon>
        <taxon>Malpighiales</taxon>
        <taxon>Rhizophoraceae</taxon>
        <taxon>Rhizophora</taxon>
    </lineage>
</organism>
<dbReference type="EMBL" id="GGEC01017258">
    <property type="protein sequence ID" value="MBW97741.1"/>
    <property type="molecule type" value="Transcribed_RNA"/>
</dbReference>
<accession>A0A2P2JWA3</accession>
<evidence type="ECO:0000313" key="2">
    <source>
        <dbReference type="EMBL" id="MBW97741.1"/>
    </source>
</evidence>
<proteinExistence type="predicted"/>
<protein>
    <submittedName>
        <fullName evidence="2">Uncharacterized protein</fullName>
    </submittedName>
</protein>
<name>A0A2P2JWA3_RHIMU</name>